<gene>
    <name evidence="3" type="ORF">LGLO00237_LOCUS25738</name>
</gene>
<accession>A0A7S3Z7S3</accession>
<feature type="compositionally biased region" description="Basic and acidic residues" evidence="1">
    <location>
        <begin position="28"/>
        <end position="39"/>
    </location>
</feature>
<dbReference type="EMBL" id="HBIV01036056">
    <property type="protein sequence ID" value="CAE0673974.1"/>
    <property type="molecule type" value="Transcribed_RNA"/>
</dbReference>
<protein>
    <submittedName>
        <fullName evidence="3">Uncharacterized protein</fullName>
    </submittedName>
</protein>
<proteinExistence type="predicted"/>
<keyword evidence="2" id="KW-0812">Transmembrane</keyword>
<evidence type="ECO:0000313" key="3">
    <source>
        <dbReference type="EMBL" id="CAE0673974.1"/>
    </source>
</evidence>
<feature type="transmembrane region" description="Helical" evidence="2">
    <location>
        <begin position="99"/>
        <end position="118"/>
    </location>
</feature>
<evidence type="ECO:0000256" key="1">
    <source>
        <dbReference type="SAM" id="MobiDB-lite"/>
    </source>
</evidence>
<feature type="compositionally biased region" description="Basic residues" evidence="1">
    <location>
        <begin position="55"/>
        <end position="65"/>
    </location>
</feature>
<feature type="region of interest" description="Disordered" evidence="1">
    <location>
        <begin position="300"/>
        <end position="359"/>
    </location>
</feature>
<keyword evidence="2" id="KW-1133">Transmembrane helix</keyword>
<keyword evidence="2" id="KW-0472">Membrane</keyword>
<reference evidence="3" key="1">
    <citation type="submission" date="2021-01" db="EMBL/GenBank/DDBJ databases">
        <authorList>
            <person name="Corre E."/>
            <person name="Pelletier E."/>
            <person name="Niang G."/>
            <person name="Scheremetjew M."/>
            <person name="Finn R."/>
            <person name="Kale V."/>
            <person name="Holt S."/>
            <person name="Cochrane G."/>
            <person name="Meng A."/>
            <person name="Brown T."/>
            <person name="Cohen L."/>
        </authorList>
    </citation>
    <scope>NUCLEOTIDE SEQUENCE</scope>
    <source>
        <strain evidence="3">CCCM811</strain>
    </source>
</reference>
<sequence>MTGAAPSRPTRNDKLGGEPGQNGSKRGGNREPRRREVAASDKTSAKANGKDANKRGGRGTNTRRRNAAAFIKAKVQSALKKRAKEKITVSTFIAQNHHIFFAAGFCLLAIFVAALMKVKDISPGALRKEIAAYKSQNSVLKNEVNLVHQENAVLYNRILTLHNHLMRASSQYTRWHTALNEDLIRAGEEQIRPYTAVVPEGVAPGSGFEVVVDGQIYLVSCPKGGKPGDTVAFDLLAQVLSQVVDGGLVNAAPMVSSDLRKSWKVVGRKTNITRLSQGLASPRVHWIKMREQSLPKLVDKMSQVASPPEGGEGQGGEGGGDGKGGGGEQPGGLGKSDNGARTDDAASGDGAAAAASSQS</sequence>
<organism evidence="3">
    <name type="scientific">Lotharella globosa</name>
    <dbReference type="NCBI Taxonomy" id="91324"/>
    <lineage>
        <taxon>Eukaryota</taxon>
        <taxon>Sar</taxon>
        <taxon>Rhizaria</taxon>
        <taxon>Cercozoa</taxon>
        <taxon>Chlorarachniophyceae</taxon>
        <taxon>Lotharella</taxon>
    </lineage>
</organism>
<evidence type="ECO:0000256" key="2">
    <source>
        <dbReference type="SAM" id="Phobius"/>
    </source>
</evidence>
<feature type="compositionally biased region" description="Low complexity" evidence="1">
    <location>
        <begin position="345"/>
        <end position="359"/>
    </location>
</feature>
<feature type="region of interest" description="Disordered" evidence="1">
    <location>
        <begin position="1"/>
        <end position="65"/>
    </location>
</feature>
<name>A0A7S3Z7S3_9EUKA</name>
<feature type="compositionally biased region" description="Gly residues" evidence="1">
    <location>
        <begin position="310"/>
        <end position="334"/>
    </location>
</feature>
<dbReference type="AlphaFoldDB" id="A0A7S3Z7S3"/>